<sequence>MGVLISRFRSKKSTIEILEDIDKDINRLQKNRKQNQDRQKKIVTSLLIYSIAAYILSAIIFFVYYFPDTWKLRFLYSLPLLIFPVLIWGLKKLLHWYFVKRIASNDGELLRLREQKKQIALPEAGGSQTNVGGSPGTAVHQRSVVARPVKPATPRQMTPVARSPMSTPSRMPVPQPRPRPVSTPLTSTPYQMTPNRPPRYPQGHQPSGTVQPQSNTRQQQQIMQAQQQQQAAMGSTPNLPRGFAMPPGPPMPRTILPQNRGTMDRLMDYLVGDGPENRYALICSQCHSHNGMALKEEFEYLTFRCCYCYYINPARKQRPMAPKLEFFAPRGRNFAADSQASEEDSDDEDGDSGDEGSSRSRPARVAAAGKSKPGPRRNVSADKDGGADGSKQISTAAAANISANAATKPRLAGNGRQNQPRTHSSPTPQGRKLLVGGKDAETVRKETSDIASSSKLPTQIAHQPEIKKKCPQRDSGASDDGTCSDQTTAYTSPGRGEAIPFADGSDDKTASSPHRSQPSETQTREDDDDMSSFVSGSTEVEQTDAFISTDIEKDAGDNLVASMTSEEIVETGLETARDGKFVEEDGEKGSGLTLSGEIRDSVKTVFSPTVHTEHPDVQDGGSTEGIVGYIDDLPSGAGQGTEATTVSHSPE</sequence>
<protein>
    <recommendedName>
        <fullName evidence="2">Endoplasmic reticulum junction formation protein lunapark</fullName>
    </recommendedName>
</protein>
<gene>
    <name evidence="6" type="ORF">PoB_003793700</name>
</gene>
<feature type="region of interest" description="Disordered" evidence="4">
    <location>
        <begin position="336"/>
        <end position="549"/>
    </location>
</feature>
<feature type="compositionally biased region" description="Low complexity" evidence="4">
    <location>
        <begin position="393"/>
        <end position="407"/>
    </location>
</feature>
<dbReference type="AlphaFoldDB" id="A0AAV4AWY6"/>
<feature type="compositionally biased region" description="Polar residues" evidence="4">
    <location>
        <begin position="185"/>
        <end position="194"/>
    </location>
</feature>
<dbReference type="GO" id="GO:0008270">
    <property type="term" value="F:zinc ion binding"/>
    <property type="evidence" value="ECO:0007669"/>
    <property type="project" value="UniProtKB-KW"/>
</dbReference>
<feature type="compositionally biased region" description="Pro residues" evidence="4">
    <location>
        <begin position="171"/>
        <end position="181"/>
    </location>
</feature>
<organism evidence="6 7">
    <name type="scientific">Plakobranchus ocellatus</name>
    <dbReference type="NCBI Taxonomy" id="259542"/>
    <lineage>
        <taxon>Eukaryota</taxon>
        <taxon>Metazoa</taxon>
        <taxon>Spiralia</taxon>
        <taxon>Lophotrochozoa</taxon>
        <taxon>Mollusca</taxon>
        <taxon>Gastropoda</taxon>
        <taxon>Heterobranchia</taxon>
        <taxon>Euthyneura</taxon>
        <taxon>Panpulmonata</taxon>
        <taxon>Sacoglossa</taxon>
        <taxon>Placobranchoidea</taxon>
        <taxon>Plakobranchidae</taxon>
        <taxon>Plakobranchus</taxon>
    </lineage>
</organism>
<comment type="subcellular location">
    <subcellularLocation>
        <location evidence="2">Endoplasmic reticulum membrane</location>
        <topology evidence="2">Multi-pass membrane protein</topology>
    </subcellularLocation>
</comment>
<name>A0AAV4AWY6_9GAST</name>
<comment type="similarity">
    <text evidence="1 2">Belongs to the lunapark family.</text>
</comment>
<evidence type="ECO:0000256" key="4">
    <source>
        <dbReference type="SAM" id="MobiDB-lite"/>
    </source>
</evidence>
<feature type="transmembrane region" description="Helical" evidence="2">
    <location>
        <begin position="42"/>
        <end position="66"/>
    </location>
</feature>
<keyword evidence="2" id="KW-1133">Transmembrane helix</keyword>
<dbReference type="InterPro" id="IPR019273">
    <property type="entry name" value="Lunapark_Znf"/>
</dbReference>
<keyword evidence="2" id="KW-0256">Endoplasmic reticulum</keyword>
<feature type="compositionally biased region" description="Basic and acidic residues" evidence="4">
    <location>
        <begin position="438"/>
        <end position="448"/>
    </location>
</feature>
<dbReference type="InterPro" id="IPR040115">
    <property type="entry name" value="Lnp"/>
</dbReference>
<feature type="compositionally biased region" description="Polar residues" evidence="4">
    <location>
        <begin position="510"/>
        <end position="521"/>
    </location>
</feature>
<feature type="compositionally biased region" description="Polar residues" evidence="4">
    <location>
        <begin position="415"/>
        <end position="428"/>
    </location>
</feature>
<feature type="region of interest" description="Disordered" evidence="4">
    <location>
        <begin position="572"/>
        <end position="651"/>
    </location>
</feature>
<dbReference type="GO" id="GO:0098826">
    <property type="term" value="C:endoplasmic reticulum tubular network membrane"/>
    <property type="evidence" value="ECO:0007669"/>
    <property type="project" value="UniProtKB-UniRule"/>
</dbReference>
<evidence type="ECO:0000256" key="3">
    <source>
        <dbReference type="SAM" id="Coils"/>
    </source>
</evidence>
<comment type="caution">
    <text evidence="2">Lacks conserved residue(s) required for the propagation of feature annotation.</text>
</comment>
<accession>A0AAV4AWY6</accession>
<feature type="domain" description="Lunapark zinc ribbon" evidence="5">
    <location>
        <begin position="263"/>
        <end position="312"/>
    </location>
</feature>
<feature type="compositionally biased region" description="Polar residues" evidence="4">
    <location>
        <begin position="449"/>
        <end position="461"/>
    </location>
</feature>
<dbReference type="GO" id="GO:0071788">
    <property type="term" value="P:endoplasmic reticulum tubular network maintenance"/>
    <property type="evidence" value="ECO:0007669"/>
    <property type="project" value="UniProtKB-UniRule"/>
</dbReference>
<evidence type="ECO:0000313" key="6">
    <source>
        <dbReference type="EMBL" id="GFO11432.1"/>
    </source>
</evidence>
<feature type="compositionally biased region" description="Polar residues" evidence="4">
    <location>
        <begin position="204"/>
        <end position="217"/>
    </location>
</feature>
<evidence type="ECO:0000313" key="7">
    <source>
        <dbReference type="Proteomes" id="UP000735302"/>
    </source>
</evidence>
<dbReference type="PANTHER" id="PTHR22166:SF12">
    <property type="entry name" value="ENDOPLASMIC RETICULUM JUNCTION FORMATION PROTEIN LUNAPARK"/>
    <property type="match status" value="1"/>
</dbReference>
<keyword evidence="2" id="KW-0472">Membrane</keyword>
<comment type="domain">
    <text evidence="2">The C4-type zinc finger motif is necessary both for its ER three-way tubular junction localization and formation.</text>
</comment>
<feature type="compositionally biased region" description="Acidic residues" evidence="4">
    <location>
        <begin position="340"/>
        <end position="354"/>
    </location>
</feature>
<feature type="region of interest" description="Disordered" evidence="4">
    <location>
        <begin position="146"/>
        <end position="217"/>
    </location>
</feature>
<evidence type="ECO:0000256" key="1">
    <source>
        <dbReference type="ARBA" id="ARBA00009940"/>
    </source>
</evidence>
<reference evidence="6 7" key="1">
    <citation type="journal article" date="2021" name="Elife">
        <title>Chloroplast acquisition without the gene transfer in kleptoplastic sea slugs, Plakobranchus ocellatus.</title>
        <authorList>
            <person name="Maeda T."/>
            <person name="Takahashi S."/>
            <person name="Yoshida T."/>
            <person name="Shimamura S."/>
            <person name="Takaki Y."/>
            <person name="Nagai Y."/>
            <person name="Toyoda A."/>
            <person name="Suzuki Y."/>
            <person name="Arimoto A."/>
            <person name="Ishii H."/>
            <person name="Satoh N."/>
            <person name="Nishiyama T."/>
            <person name="Hasebe M."/>
            <person name="Maruyama T."/>
            <person name="Minagawa J."/>
            <person name="Obokata J."/>
            <person name="Shigenobu S."/>
        </authorList>
    </citation>
    <scope>NUCLEOTIDE SEQUENCE [LARGE SCALE GENOMIC DNA]</scope>
</reference>
<feature type="compositionally biased region" description="Polar residues" evidence="4">
    <location>
        <begin position="641"/>
        <end position="651"/>
    </location>
</feature>
<proteinExistence type="inferred from homology"/>
<keyword evidence="2" id="KW-0812">Transmembrane</keyword>
<feature type="compositionally biased region" description="Polar residues" evidence="4">
    <location>
        <begin position="481"/>
        <end position="491"/>
    </location>
</feature>
<keyword evidence="7" id="KW-1185">Reference proteome</keyword>
<feature type="coiled-coil region" evidence="3">
    <location>
        <begin position="11"/>
        <end position="38"/>
    </location>
</feature>
<dbReference type="Proteomes" id="UP000735302">
    <property type="component" value="Unassembled WGS sequence"/>
</dbReference>
<comment type="function">
    <text evidence="2">Plays a role in determining ER morphology.</text>
</comment>
<dbReference type="GO" id="GO:1903373">
    <property type="term" value="P:positive regulation of endoplasmic reticulum tubular network organization"/>
    <property type="evidence" value="ECO:0007669"/>
    <property type="project" value="UniProtKB-UniRule"/>
</dbReference>
<keyword evidence="2" id="KW-0479">Metal-binding</keyword>
<evidence type="ECO:0000259" key="5">
    <source>
        <dbReference type="Pfam" id="PF10058"/>
    </source>
</evidence>
<keyword evidence="3" id="KW-0175">Coiled coil</keyword>
<dbReference type="PANTHER" id="PTHR22166">
    <property type="entry name" value="ENDOPLASMIC RETICULUM JUNCTION FORMATION PROTEIN LUNAPARK"/>
    <property type="match status" value="1"/>
</dbReference>
<feature type="compositionally biased region" description="Low complexity" evidence="4">
    <location>
        <begin position="359"/>
        <end position="368"/>
    </location>
</feature>
<dbReference type="EMBL" id="BLXT01004298">
    <property type="protein sequence ID" value="GFO11432.1"/>
    <property type="molecule type" value="Genomic_DNA"/>
</dbReference>
<keyword evidence="2" id="KW-0862">Zinc</keyword>
<comment type="caution">
    <text evidence="6">The sequence shown here is derived from an EMBL/GenBank/DDBJ whole genome shotgun (WGS) entry which is preliminary data.</text>
</comment>
<dbReference type="Pfam" id="PF10058">
    <property type="entry name" value="Zn_ribbon_10"/>
    <property type="match status" value="1"/>
</dbReference>
<evidence type="ECO:0000256" key="2">
    <source>
        <dbReference type="RuleBase" id="RU367073"/>
    </source>
</evidence>
<keyword evidence="2" id="KW-0863">Zinc-finger</keyword>